<protein>
    <submittedName>
        <fullName evidence="4">Autotransporter domain-containing protein</fullName>
    </submittedName>
</protein>
<dbReference type="SUPFAM" id="SSF51126">
    <property type="entry name" value="Pectin lyase-like"/>
    <property type="match status" value="3"/>
</dbReference>
<feature type="signal peptide" evidence="2">
    <location>
        <begin position="1"/>
        <end position="17"/>
    </location>
</feature>
<dbReference type="Pfam" id="PF03797">
    <property type="entry name" value="Autotransporter"/>
    <property type="match status" value="1"/>
</dbReference>
<gene>
    <name evidence="4" type="ORF">JM946_16540</name>
</gene>
<evidence type="ECO:0000256" key="2">
    <source>
        <dbReference type="SAM" id="SignalP"/>
    </source>
</evidence>
<reference evidence="4 5" key="1">
    <citation type="journal article" date="2021" name="Int. J. Syst. Evol. Microbiol.">
        <title>Steroidobacter gossypii sp. nov., isolated from soil of cotton cropping field.</title>
        <authorList>
            <person name="Huang R."/>
            <person name="Yang S."/>
            <person name="Zhen C."/>
            <person name="Liu W."/>
        </authorList>
    </citation>
    <scope>NUCLEOTIDE SEQUENCE [LARGE SCALE GENOMIC DNA]</scope>
    <source>
        <strain evidence="4 5">S1-65</strain>
    </source>
</reference>
<evidence type="ECO:0000256" key="1">
    <source>
        <dbReference type="ARBA" id="ARBA00022729"/>
    </source>
</evidence>
<keyword evidence="5" id="KW-1185">Reference proteome</keyword>
<keyword evidence="1 2" id="KW-0732">Signal</keyword>
<comment type="caution">
    <text evidence="4">The sequence shown here is derived from an EMBL/GenBank/DDBJ whole genome shotgun (WGS) entry which is preliminary data.</text>
</comment>
<dbReference type="InterPro" id="IPR036709">
    <property type="entry name" value="Autotransporte_beta_dom_sf"/>
</dbReference>
<dbReference type="RefSeq" id="WP_203168450.1">
    <property type="nucleotide sequence ID" value="NZ_JAEVLS010000003.1"/>
</dbReference>
<dbReference type="Gene3D" id="2.40.128.130">
    <property type="entry name" value="Autotransporter beta-domain"/>
    <property type="match status" value="1"/>
</dbReference>
<evidence type="ECO:0000313" key="5">
    <source>
        <dbReference type="Proteomes" id="UP000661077"/>
    </source>
</evidence>
<dbReference type="SMART" id="SM00869">
    <property type="entry name" value="Autotransporter"/>
    <property type="match status" value="1"/>
</dbReference>
<dbReference type="InterPro" id="IPR011050">
    <property type="entry name" value="Pectin_lyase_fold/virulence"/>
</dbReference>
<dbReference type="PROSITE" id="PS51208">
    <property type="entry name" value="AUTOTRANSPORTER"/>
    <property type="match status" value="1"/>
</dbReference>
<proteinExistence type="predicted"/>
<dbReference type="Gene3D" id="2.160.20.20">
    <property type="match status" value="1"/>
</dbReference>
<feature type="domain" description="Autotransporter" evidence="3">
    <location>
        <begin position="1355"/>
        <end position="1630"/>
    </location>
</feature>
<organism evidence="4 5">
    <name type="scientific">Steroidobacter gossypii</name>
    <dbReference type="NCBI Taxonomy" id="2805490"/>
    <lineage>
        <taxon>Bacteria</taxon>
        <taxon>Pseudomonadati</taxon>
        <taxon>Pseudomonadota</taxon>
        <taxon>Gammaproteobacteria</taxon>
        <taxon>Steroidobacterales</taxon>
        <taxon>Steroidobacteraceae</taxon>
        <taxon>Steroidobacter</taxon>
    </lineage>
</organism>
<accession>A0ABS1WZD5</accession>
<feature type="chain" id="PRO_5045719285" evidence="2">
    <location>
        <begin position="18"/>
        <end position="1630"/>
    </location>
</feature>
<dbReference type="Pfam" id="PF12951">
    <property type="entry name" value="PATR"/>
    <property type="match status" value="4"/>
</dbReference>
<dbReference type="InterPro" id="IPR005546">
    <property type="entry name" value="Autotransporte_beta"/>
</dbReference>
<name>A0ABS1WZD5_9GAMM</name>
<evidence type="ECO:0000259" key="3">
    <source>
        <dbReference type="PROSITE" id="PS51208"/>
    </source>
</evidence>
<dbReference type="InterPro" id="IPR013425">
    <property type="entry name" value="Autotrns_rpt"/>
</dbReference>
<dbReference type="EMBL" id="JAEVLS010000003">
    <property type="protein sequence ID" value="MBM0106344.1"/>
    <property type="molecule type" value="Genomic_DNA"/>
</dbReference>
<dbReference type="SUPFAM" id="SSF103515">
    <property type="entry name" value="Autotransporter"/>
    <property type="match status" value="1"/>
</dbReference>
<sequence>MALLALSAAAWSPHTRAADYTAANETELRDAIDAANAHADASSTITLTGDITLASNIAFSALTKPITINSNGFALNAQSGTIPGGTLTFSGSPLTLMGSGQFRGGDSADGTSGINGGAALALSGGSLINQASITGGTGGDNSVTFGGNGGAGVFATDLTLRNDGSITGGMGGNKTAGATGLGGNGNNGVLMTGGALTNNGTLTGGRGGDSSTTATPGVGGHGAGLNGGVHVNNGVIRGGMGGLNASNVGGGSGYGVQLQGTAELTNNVNGLIEGGAGNPAATNTNNGGTGVMLSGNTRLINHGTIRGGSSPFFNNTLSAYGNGVYQNTTGTSTIENTGTIEGAPGARAIGAPNVSFVNISLTVINSGTLRAGAGQPNAIEFGTNAAAVSILELHPGSVIEGNVVAPSTNVNDTFRLGGEGEGSFDVSTINTQYSGFSRLEKTGTSVWTLTGASSGATVGWHLLGGTISASNAGQLFPSLNFYNGASLRNTAAFSYGRPTYFNAGGGVIDTEADLTLTSSLQGTGSLTKRGAATLIISSTFNIYSGGTVIEDGTVQFGNGGPGFNTAIPANGNITNDGVLAFNYSAARAYNNLISGTGSVIQRGTGAMTLAGNNTYTGATNVDAGALLINGDQSAATGLVTVANGATLGGSGIIGGAVTVADGGHLAPGNSPGTLTMGALTLSSGSVLDFELGEANAVGGTYNDLINVNGDLTLDGTLNVALSAGGTYGAGIYRLINYTGTLTDNGLDLGLMPASSANYVQTSVANQVNLINTQGLVLNYWDGADHARNDGEIGGGSGVWQAGGNDNWTTADAAINADYQDGAMVIFGGTGGTVTVDDSLGGIIVSGMQFASDDYRIEGDAISLGAGSNTVRVGDGTEAGTGFTATIASALTGSGTLDKTDLGTLVLTGENTYTGGTTISGGTLQVGDGGTSGSLTGDVTNNATLAFNRSDALSVDGVISGTGVVRQVGSGSTVLTGAGSTVSTLDVQHGSLELASGASLSSNTTTIAAGATLRNAGTFEGTVGDDTLALGGTLIGAVSLLDGNDQVQIAAGADFSQAALDGGAGVDTIELVYDSALTVPENFAATAFEQLTKRGRGELTFSGTMDAFSDGITVAEGDVQLSNATIVTNEFRIEQGVTLGGTGSLSGNLVNAGMLSPGHSPGTIHVGGNYTQSASGTLISEISRAGTDLLDVDGSASLAGTHRVNVEYGMYLDAATHTLIQADGGISGEFSSIEMNPSALMTAQRELSANALTVSFARAPMTSVVDPQSGRGRFAAWLEEQITAGSLTPSMTDYIDSLLQQPTAEGVQALLSERGEPVASVSQNSVSILGAGFARSVFERFTLSETAQCAPTEQGSNDTLNCFWGQGLRRWGQAGGDSRYDWTNDGLQIGADRQLSSGWSLGGTFGYADSAVRDLSAARNEVRSKLGGLYANYNPGRLSLGAMAFYSANDNETRRSVLVGSTRQEARADFDSDSYGAAIRLGYRMTSEAGPLVRPFIEAFYDHTEDARFSERNAGEGNMSAHIHDRDGLRGTLGLQLADSYEGYGQVFRPALEIGVAHQFEDARSTLDLQPFSGMPSFRTHGPALDRTAYIARASLNVSLSANASLALGYGGEFADDYSQNEGNLSIRVAW</sequence>
<dbReference type="Proteomes" id="UP000661077">
    <property type="component" value="Unassembled WGS sequence"/>
</dbReference>
<dbReference type="NCBIfam" id="TIGR02601">
    <property type="entry name" value="autotrns_rpt"/>
    <property type="match status" value="3"/>
</dbReference>
<evidence type="ECO:0000313" key="4">
    <source>
        <dbReference type="EMBL" id="MBM0106344.1"/>
    </source>
</evidence>
<dbReference type="InterPro" id="IPR012332">
    <property type="entry name" value="Autotransporter_pectin_lyase_C"/>
</dbReference>